<dbReference type="OrthoDB" id="796744at2"/>
<feature type="domain" description="YCII-related" evidence="2">
    <location>
        <begin position="17"/>
        <end position="93"/>
    </location>
</feature>
<dbReference type="EMBL" id="CP032869">
    <property type="protein sequence ID" value="AYL96386.1"/>
    <property type="molecule type" value="Genomic_DNA"/>
</dbReference>
<dbReference type="KEGG" id="muh:HYN43_014255"/>
<dbReference type="Proteomes" id="UP000270046">
    <property type="component" value="Chromosome"/>
</dbReference>
<reference evidence="3 4" key="1">
    <citation type="submission" date="2018-10" db="EMBL/GenBank/DDBJ databases">
        <title>Genome sequencing of Mucilaginibacter sp. HYN0043.</title>
        <authorList>
            <person name="Kim M."/>
            <person name="Yi H."/>
        </authorList>
    </citation>
    <scope>NUCLEOTIDE SEQUENCE [LARGE SCALE GENOMIC DNA]</scope>
    <source>
        <strain evidence="3 4">HYN0043</strain>
    </source>
</reference>
<name>A0A494VM63_9SPHI</name>
<dbReference type="InterPro" id="IPR005545">
    <property type="entry name" value="YCII"/>
</dbReference>
<keyword evidence="4" id="KW-1185">Reference proteome</keyword>
<dbReference type="SUPFAM" id="SSF54909">
    <property type="entry name" value="Dimeric alpha+beta barrel"/>
    <property type="match status" value="1"/>
</dbReference>
<dbReference type="RefSeq" id="WP_119409984.1">
    <property type="nucleotide sequence ID" value="NZ_CP032869.1"/>
</dbReference>
<sequence>MIHASAYKDPHHVMLFFEENDNTAHALQCLSARENYYQNLKNSGKVVMSGNFWNQDKNFIIVYVSNDVELEQIIENDPALQQNVLELVRAMPF</sequence>
<evidence type="ECO:0000259" key="2">
    <source>
        <dbReference type="Pfam" id="PF03795"/>
    </source>
</evidence>
<evidence type="ECO:0000313" key="4">
    <source>
        <dbReference type="Proteomes" id="UP000270046"/>
    </source>
</evidence>
<dbReference type="Pfam" id="PF03795">
    <property type="entry name" value="YCII"/>
    <property type="match status" value="1"/>
</dbReference>
<proteinExistence type="inferred from homology"/>
<dbReference type="InterPro" id="IPR011008">
    <property type="entry name" value="Dimeric_a/b-barrel"/>
</dbReference>
<evidence type="ECO:0000313" key="3">
    <source>
        <dbReference type="EMBL" id="AYL96386.1"/>
    </source>
</evidence>
<accession>A0A494VM63</accession>
<gene>
    <name evidence="3" type="ORF">HYN43_014255</name>
</gene>
<protein>
    <recommendedName>
        <fullName evidence="2">YCII-related domain-containing protein</fullName>
    </recommendedName>
</protein>
<organism evidence="3 4">
    <name type="scientific">Mucilaginibacter celer</name>
    <dbReference type="NCBI Taxonomy" id="2305508"/>
    <lineage>
        <taxon>Bacteria</taxon>
        <taxon>Pseudomonadati</taxon>
        <taxon>Bacteroidota</taxon>
        <taxon>Sphingobacteriia</taxon>
        <taxon>Sphingobacteriales</taxon>
        <taxon>Sphingobacteriaceae</taxon>
        <taxon>Mucilaginibacter</taxon>
    </lineage>
</organism>
<evidence type="ECO:0000256" key="1">
    <source>
        <dbReference type="ARBA" id="ARBA00007689"/>
    </source>
</evidence>
<comment type="similarity">
    <text evidence="1">Belongs to the YciI family.</text>
</comment>
<dbReference type="AlphaFoldDB" id="A0A494VM63"/>